<sequence length="416" mass="45181">MKKKMASILVGVVLTLGVVSNRGYASDLLDITATPTFTPNNCGGVNLPLLGYYDGNYLGVCSSTQVRVNGILALIEDDPSTPYNWRILIPKEPGIMFVGPFIVQNALITTTVRVNWIEATAVYSDDLITIDPQHGNAVGLVRHAITSTQGVYDEYTTVGGGYDSPLQDWFQYETVWPNGVEWGTEPIWGHYSLLGIRRKDWNVTPTATATTTATPTETATPPPTVAPSPTLPPTVTPTPTQAPRMNCGPAMELVIYFDGAKIGICSNSSVKVNSAAATVEGDLATPYNWLFDIGLYSLQGTTVGNFVISNDTITTTVKVHWIGDQVLYQDELASFKPEHAPVGLVRHELATKSGVSVEYTLTGGGYSSSIVNFVRDEMVWSTGAKWEIQPNWSGFTLLGIREKNWAKIFLPLVSKP</sequence>
<reference evidence="2 3" key="1">
    <citation type="journal article" date="2016" name="Nat. Commun.">
        <title>Thousands of microbial genomes shed light on interconnected biogeochemical processes in an aquifer system.</title>
        <authorList>
            <person name="Anantharaman K."/>
            <person name="Brown C.T."/>
            <person name="Hug L.A."/>
            <person name="Sharon I."/>
            <person name="Castelle C.J."/>
            <person name="Probst A.J."/>
            <person name="Thomas B.C."/>
            <person name="Singh A."/>
            <person name="Wilkins M.J."/>
            <person name="Karaoz U."/>
            <person name="Brodie E.L."/>
            <person name="Williams K.H."/>
            <person name="Hubbard S.S."/>
            <person name="Banfield J.F."/>
        </authorList>
    </citation>
    <scope>NUCLEOTIDE SEQUENCE [LARGE SCALE GENOMIC DNA]</scope>
</reference>
<evidence type="ECO:0000313" key="2">
    <source>
        <dbReference type="EMBL" id="OGC55700.1"/>
    </source>
</evidence>
<feature type="compositionally biased region" description="Pro residues" evidence="1">
    <location>
        <begin position="220"/>
        <end position="236"/>
    </location>
</feature>
<protein>
    <submittedName>
        <fullName evidence="2">Uncharacterized protein</fullName>
    </submittedName>
</protein>
<dbReference type="EMBL" id="MEVI01000001">
    <property type="protein sequence ID" value="OGC55700.1"/>
    <property type="molecule type" value="Genomic_DNA"/>
</dbReference>
<organism evidence="2 3">
    <name type="scientific">candidate division WWE3 bacterium RIFCSPLOWO2_01_FULL_41_18</name>
    <dbReference type="NCBI Taxonomy" id="1802625"/>
    <lineage>
        <taxon>Bacteria</taxon>
        <taxon>Katanobacteria</taxon>
    </lineage>
</organism>
<feature type="region of interest" description="Disordered" evidence="1">
    <location>
        <begin position="209"/>
        <end position="241"/>
    </location>
</feature>
<dbReference type="AlphaFoldDB" id="A0A1F4VFH8"/>
<comment type="caution">
    <text evidence="2">The sequence shown here is derived from an EMBL/GenBank/DDBJ whole genome shotgun (WGS) entry which is preliminary data.</text>
</comment>
<accession>A0A1F4VFH8</accession>
<dbReference type="Proteomes" id="UP000176504">
    <property type="component" value="Unassembled WGS sequence"/>
</dbReference>
<gene>
    <name evidence="2" type="ORF">A3A78_01515</name>
</gene>
<feature type="compositionally biased region" description="Low complexity" evidence="1">
    <location>
        <begin position="209"/>
        <end position="219"/>
    </location>
</feature>
<name>A0A1F4VFH8_UNCKA</name>
<proteinExistence type="predicted"/>
<evidence type="ECO:0000313" key="3">
    <source>
        <dbReference type="Proteomes" id="UP000176504"/>
    </source>
</evidence>
<evidence type="ECO:0000256" key="1">
    <source>
        <dbReference type="SAM" id="MobiDB-lite"/>
    </source>
</evidence>